<sequence length="99" mass="10680">ARRGARDGARAAPLPDPALGRGGHARLRRGHHRRPAAGPPRLPRRGCGRTGTDAVRRSVPPRRAGARGDRLRRRRPAGRPGDDLVAAAHVRPGGRPRRL</sequence>
<dbReference type="EMBL" id="CADCUP010000023">
    <property type="protein sequence ID" value="CAA9373676.1"/>
    <property type="molecule type" value="Genomic_DNA"/>
</dbReference>
<evidence type="ECO:0000256" key="1">
    <source>
        <dbReference type="SAM" id="MobiDB-lite"/>
    </source>
</evidence>
<protein>
    <submittedName>
        <fullName evidence="2">Uncharacterized protein</fullName>
    </submittedName>
</protein>
<feature type="region of interest" description="Disordered" evidence="1">
    <location>
        <begin position="1"/>
        <end position="99"/>
    </location>
</feature>
<gene>
    <name evidence="2" type="ORF">AVDCRST_MAG06-280</name>
</gene>
<accession>A0A6J4N362</accession>
<feature type="compositionally biased region" description="Low complexity" evidence="1">
    <location>
        <begin position="10"/>
        <end position="19"/>
    </location>
</feature>
<feature type="non-terminal residue" evidence="2">
    <location>
        <position position="1"/>
    </location>
</feature>
<feature type="compositionally biased region" description="Basic residues" evidence="1">
    <location>
        <begin position="23"/>
        <end position="35"/>
    </location>
</feature>
<dbReference type="AlphaFoldDB" id="A0A6J4N362"/>
<name>A0A6J4N362_9ACTN</name>
<proteinExistence type="predicted"/>
<evidence type="ECO:0000313" key="2">
    <source>
        <dbReference type="EMBL" id="CAA9373676.1"/>
    </source>
</evidence>
<feature type="non-terminal residue" evidence="2">
    <location>
        <position position="99"/>
    </location>
</feature>
<reference evidence="2" key="1">
    <citation type="submission" date="2020-02" db="EMBL/GenBank/DDBJ databases">
        <authorList>
            <person name="Meier V. D."/>
        </authorList>
    </citation>
    <scope>NUCLEOTIDE SEQUENCE</scope>
    <source>
        <strain evidence="2">AVDCRST_MAG06</strain>
    </source>
</reference>
<organism evidence="2">
    <name type="scientific">uncultured Nocardioides sp</name>
    <dbReference type="NCBI Taxonomy" id="198441"/>
    <lineage>
        <taxon>Bacteria</taxon>
        <taxon>Bacillati</taxon>
        <taxon>Actinomycetota</taxon>
        <taxon>Actinomycetes</taxon>
        <taxon>Propionibacteriales</taxon>
        <taxon>Nocardioidaceae</taxon>
        <taxon>Nocardioides</taxon>
        <taxon>environmental samples</taxon>
    </lineage>
</organism>